<feature type="signal peptide" evidence="7">
    <location>
        <begin position="1"/>
        <end position="24"/>
    </location>
</feature>
<accession>A0A2P4EV03</accession>
<protein>
    <submittedName>
        <fullName evidence="8">Chemotaxis protein</fullName>
    </submittedName>
</protein>
<feature type="chain" id="PRO_5015103249" evidence="7">
    <location>
        <begin position="25"/>
        <end position="223"/>
    </location>
</feature>
<comment type="caution">
    <text evidence="8">The sequence shown here is derived from an EMBL/GenBank/DDBJ whole genome shotgun (WGS) entry which is preliminary data.</text>
</comment>
<evidence type="ECO:0000256" key="2">
    <source>
        <dbReference type="ARBA" id="ARBA00022475"/>
    </source>
</evidence>
<evidence type="ECO:0000313" key="9">
    <source>
        <dbReference type="Proteomes" id="UP000243451"/>
    </source>
</evidence>
<gene>
    <name evidence="8" type="ORF">C1949_10010</name>
</gene>
<evidence type="ECO:0000256" key="6">
    <source>
        <dbReference type="SAM" id="Phobius"/>
    </source>
</evidence>
<dbReference type="RefSeq" id="WP_104738345.1">
    <property type="nucleotide sequence ID" value="NZ_BMHR01000005.1"/>
</dbReference>
<keyword evidence="7" id="KW-0732">Signal</keyword>
<evidence type="ECO:0000256" key="4">
    <source>
        <dbReference type="ARBA" id="ARBA00022989"/>
    </source>
</evidence>
<keyword evidence="3 6" id="KW-0812">Transmembrane</keyword>
<feature type="transmembrane region" description="Helical" evidence="6">
    <location>
        <begin position="146"/>
        <end position="168"/>
    </location>
</feature>
<keyword evidence="5 6" id="KW-0472">Membrane</keyword>
<dbReference type="Pfam" id="PF01810">
    <property type="entry name" value="LysE"/>
    <property type="match status" value="1"/>
</dbReference>
<dbReference type="OrthoDB" id="581870at2"/>
<feature type="transmembrane region" description="Helical" evidence="6">
    <location>
        <begin position="68"/>
        <end position="86"/>
    </location>
</feature>
<dbReference type="GO" id="GO:0005886">
    <property type="term" value="C:plasma membrane"/>
    <property type="evidence" value="ECO:0007669"/>
    <property type="project" value="UniProtKB-SubCell"/>
</dbReference>
<dbReference type="InterPro" id="IPR001123">
    <property type="entry name" value="LeuE-type"/>
</dbReference>
<reference evidence="8 9" key="1">
    <citation type="submission" date="2018-01" db="EMBL/GenBank/DDBJ databases">
        <title>Draft genome of the type strain Pseudomonas oceani DSM 100277 isolated from the deep water in Okinawa trough, northwestern Pacific Ocean.</title>
        <authorList>
            <person name="Gomila M."/>
            <person name="Mulet M."/>
            <person name="Garcia-Valdes E."/>
            <person name="Lalucat J."/>
        </authorList>
    </citation>
    <scope>NUCLEOTIDE SEQUENCE [LARGE SCALE GENOMIC DNA]</scope>
    <source>
        <strain evidence="8 9">DSM 100277</strain>
    </source>
</reference>
<evidence type="ECO:0000256" key="3">
    <source>
        <dbReference type="ARBA" id="ARBA00022692"/>
    </source>
</evidence>
<dbReference type="Proteomes" id="UP000243451">
    <property type="component" value="Unassembled WGS sequence"/>
</dbReference>
<evidence type="ECO:0000256" key="5">
    <source>
        <dbReference type="ARBA" id="ARBA00023136"/>
    </source>
</evidence>
<organism evidence="8 9">
    <name type="scientific">Halopseudomonas oceani</name>
    <dbReference type="NCBI Taxonomy" id="1708783"/>
    <lineage>
        <taxon>Bacteria</taxon>
        <taxon>Pseudomonadati</taxon>
        <taxon>Pseudomonadota</taxon>
        <taxon>Gammaproteobacteria</taxon>
        <taxon>Pseudomonadales</taxon>
        <taxon>Pseudomonadaceae</taxon>
        <taxon>Halopseudomonas</taxon>
    </lineage>
</organism>
<sequence>MLTLFFAAAALGLIFNAAPCAVFAETVREGIRGGFRSAFAVQIGSLVGDATWAILGLGGVGLLLQMEVLQIPVAIAGAAYLLWLSWESWSSADQEFAVDTQTGAPCRKRALRAVLSLTNPQNIAYWVALGSAMGAVGVNNPTLSDYGMFFAGFMTASVAWAFVCAAIVDRVFRNAGRRWARLTYRICAIAFLALALASIKNLLQPGSETTGTTVIMTDTHLRA</sequence>
<evidence type="ECO:0000256" key="7">
    <source>
        <dbReference type="SAM" id="SignalP"/>
    </source>
</evidence>
<dbReference type="AlphaFoldDB" id="A0A2P4EV03"/>
<evidence type="ECO:0000313" key="8">
    <source>
        <dbReference type="EMBL" id="POB03404.1"/>
    </source>
</evidence>
<keyword evidence="9" id="KW-1185">Reference proteome</keyword>
<proteinExistence type="predicted"/>
<dbReference type="PANTHER" id="PTHR30086:SF20">
    <property type="entry name" value="ARGININE EXPORTER PROTEIN ARGO-RELATED"/>
    <property type="match status" value="1"/>
</dbReference>
<dbReference type="EMBL" id="PPSK01000008">
    <property type="protein sequence ID" value="POB03404.1"/>
    <property type="molecule type" value="Genomic_DNA"/>
</dbReference>
<comment type="subcellular location">
    <subcellularLocation>
        <location evidence="1">Cell membrane</location>
        <topology evidence="1">Multi-pass membrane protein</topology>
    </subcellularLocation>
</comment>
<dbReference type="GO" id="GO:0015171">
    <property type="term" value="F:amino acid transmembrane transporter activity"/>
    <property type="evidence" value="ECO:0007669"/>
    <property type="project" value="TreeGrafter"/>
</dbReference>
<dbReference type="PANTHER" id="PTHR30086">
    <property type="entry name" value="ARGININE EXPORTER PROTEIN ARGO"/>
    <property type="match status" value="1"/>
</dbReference>
<name>A0A2P4EV03_9GAMM</name>
<evidence type="ECO:0000256" key="1">
    <source>
        <dbReference type="ARBA" id="ARBA00004651"/>
    </source>
</evidence>
<keyword evidence="4 6" id="KW-1133">Transmembrane helix</keyword>
<keyword evidence="2" id="KW-1003">Cell membrane</keyword>
<feature type="transmembrane region" description="Helical" evidence="6">
    <location>
        <begin position="40"/>
        <end position="63"/>
    </location>
</feature>
<feature type="transmembrane region" description="Helical" evidence="6">
    <location>
        <begin position="180"/>
        <end position="199"/>
    </location>
</feature>